<dbReference type="InterPro" id="IPR006059">
    <property type="entry name" value="SBP"/>
</dbReference>
<dbReference type="SUPFAM" id="SSF53850">
    <property type="entry name" value="Periplasmic binding protein-like II"/>
    <property type="match status" value="1"/>
</dbReference>
<evidence type="ECO:0000313" key="2">
    <source>
        <dbReference type="EMBL" id="MUN36913.1"/>
    </source>
</evidence>
<name>A0A7K1KXX4_9ACTN</name>
<keyword evidence="1" id="KW-0732">Signal</keyword>
<protein>
    <submittedName>
        <fullName evidence="2">Extracellular solute-binding protein</fullName>
    </submittedName>
</protein>
<dbReference type="PANTHER" id="PTHR43649:SF12">
    <property type="entry name" value="DIACETYLCHITOBIOSE BINDING PROTEIN DASA"/>
    <property type="match status" value="1"/>
</dbReference>
<dbReference type="Pfam" id="PF01547">
    <property type="entry name" value="SBP_bac_1"/>
    <property type="match status" value="1"/>
</dbReference>
<dbReference type="AlphaFoldDB" id="A0A7K1KXX4"/>
<dbReference type="EMBL" id="WOFH01000003">
    <property type="protein sequence ID" value="MUN36913.1"/>
    <property type="molecule type" value="Genomic_DNA"/>
</dbReference>
<accession>A0A7K1KXX4</accession>
<dbReference type="Proteomes" id="UP000432015">
    <property type="component" value="Unassembled WGS sequence"/>
</dbReference>
<reference evidence="2 3" key="1">
    <citation type="submission" date="2019-11" db="EMBL/GenBank/DDBJ databases">
        <authorList>
            <person name="Cao P."/>
        </authorList>
    </citation>
    <scope>NUCLEOTIDE SEQUENCE [LARGE SCALE GENOMIC DNA]</scope>
    <source>
        <strain evidence="2 3">NEAU-AAG5</strain>
    </source>
</reference>
<keyword evidence="3" id="KW-1185">Reference proteome</keyword>
<evidence type="ECO:0000256" key="1">
    <source>
        <dbReference type="SAM" id="SignalP"/>
    </source>
</evidence>
<evidence type="ECO:0000313" key="3">
    <source>
        <dbReference type="Proteomes" id="UP000432015"/>
    </source>
</evidence>
<dbReference type="PROSITE" id="PS51257">
    <property type="entry name" value="PROKAR_LIPOPROTEIN"/>
    <property type="match status" value="1"/>
</dbReference>
<feature type="signal peptide" evidence="1">
    <location>
        <begin position="1"/>
        <end position="25"/>
    </location>
</feature>
<sequence>MNSAVLRPVAAVAAALLLTACTTDSGPEAESRIGDSGEVTLTVWDQELVGGQDVQMEKLNEAFHRKYPNVRIRRVKRSLEDLRKALHTARVSDSPPDVVQVNQGHADMARLVAAKRLRPLDSYDHIYGWSKRYPKGLLDINSVTPDGRTVGSGSLYGVSLNGEIVGIFYNRKKLARLGLRPPSSWAGFERALAIAKDHGEVPISLGNRQPIPVTHSFGVIQDQVAGKRAVRDLFFGRGGSWTDAANLRAARTLQEWVRRGYLVAHPGKLAYDDDAFAAGEGVFLIGGTWFASGLGEHMGGDVGFVLPPPARAGGAPTTMGGESLPFAVTAESEHPDVAAAYLDFISSPQAMDVVTEAGLLPALRPRSGRPRTAVLKDVFAAWDTLSRTDGLTPYIDNATPTFPDVLGNALLGLVAGRTGPRDGMAEVQKNYAAFLTARR</sequence>
<comment type="caution">
    <text evidence="2">The sequence shown here is derived from an EMBL/GenBank/DDBJ whole genome shotgun (WGS) entry which is preliminary data.</text>
</comment>
<gene>
    <name evidence="2" type="ORF">GNZ18_09925</name>
</gene>
<dbReference type="Gene3D" id="3.40.190.10">
    <property type="entry name" value="Periplasmic binding protein-like II"/>
    <property type="match status" value="2"/>
</dbReference>
<feature type="chain" id="PRO_5038416763" evidence="1">
    <location>
        <begin position="26"/>
        <end position="439"/>
    </location>
</feature>
<proteinExistence type="predicted"/>
<organism evidence="2 3">
    <name type="scientific">Actinomadura litoris</name>
    <dbReference type="NCBI Taxonomy" id="2678616"/>
    <lineage>
        <taxon>Bacteria</taxon>
        <taxon>Bacillati</taxon>
        <taxon>Actinomycetota</taxon>
        <taxon>Actinomycetes</taxon>
        <taxon>Streptosporangiales</taxon>
        <taxon>Thermomonosporaceae</taxon>
        <taxon>Actinomadura</taxon>
    </lineage>
</organism>
<dbReference type="PANTHER" id="PTHR43649">
    <property type="entry name" value="ARABINOSE-BINDING PROTEIN-RELATED"/>
    <property type="match status" value="1"/>
</dbReference>
<dbReference type="InterPro" id="IPR050490">
    <property type="entry name" value="Bact_solute-bd_prot1"/>
</dbReference>